<proteinExistence type="inferred from homology"/>
<feature type="region of interest" description="Disordered" evidence="14">
    <location>
        <begin position="37"/>
        <end position="86"/>
    </location>
</feature>
<evidence type="ECO:0000256" key="4">
    <source>
        <dbReference type="ARBA" id="ARBA00022475"/>
    </source>
</evidence>
<feature type="signal peptide" evidence="15">
    <location>
        <begin position="1"/>
        <end position="36"/>
    </location>
</feature>
<dbReference type="SUPFAM" id="SSF53187">
    <property type="entry name" value="Zn-dependent exopeptidases"/>
    <property type="match status" value="1"/>
</dbReference>
<protein>
    <recommendedName>
        <fullName evidence="10">N-acyl-aromatic-L-amino acid amidohydrolase</fullName>
        <ecNumber evidence="10">3.5.1.114</ecNumber>
    </recommendedName>
</protein>
<dbReference type="AlphaFoldDB" id="A0AA47N9C8"/>
<dbReference type="Proteomes" id="UP001174136">
    <property type="component" value="Unassembled WGS sequence"/>
</dbReference>
<dbReference type="InterPro" id="IPR055438">
    <property type="entry name" value="AstE_AspA_cat"/>
</dbReference>
<dbReference type="GO" id="GO:0046872">
    <property type="term" value="F:metal ion binding"/>
    <property type="evidence" value="ECO:0007669"/>
    <property type="project" value="UniProtKB-KW"/>
</dbReference>
<dbReference type="InterPro" id="IPR007036">
    <property type="entry name" value="Aste_AspA_hybrid_dom"/>
</dbReference>
<comment type="cofactor">
    <cofactor evidence="1">
        <name>Zn(2+)</name>
        <dbReference type="ChEBI" id="CHEBI:29105"/>
    </cofactor>
</comment>
<keyword evidence="9" id="KW-0472">Membrane</keyword>
<evidence type="ECO:0000313" key="19">
    <source>
        <dbReference type="Proteomes" id="UP001174136"/>
    </source>
</evidence>
<dbReference type="GO" id="GO:0016324">
    <property type="term" value="C:apical plasma membrane"/>
    <property type="evidence" value="ECO:0007669"/>
    <property type="project" value="UniProtKB-SubCell"/>
</dbReference>
<sequence length="403" mass="45931">MWARCHPWGKMRMNGFVRRCFYLRLTAALTIESANADSTLKRSRRERKNTVGREEEEEEEEEGKEEEEEKGEEEEERRRREDVERRRGGRRGRMERVWSRPLSRVALCGGTHGNELCGVYMLKEMQETQQKRSGSFSLTTVLANPRAVDVCRRYTENDLNRCFTDALLSAPITEATPYEVRRAQELSALLGPRGSEEAVDLVCDLHSTTANMGVCLISHLTSPVGLHLFKYLQEKITSAPVRLILLKTPLPEIYSLESLGKHGIAIEVGPQPHGVLRADVYNLMREAVDRALEWTESFNSGTVFEGGEVEVYIVVDKKDYPRDPETQQLTAAIHPQLQDNDFCLLKPGDPAFMSFSGETICYEGEELYPIFVNEGAYYEKKTAFQLSRKESLLIPSISVKKEQ</sequence>
<feature type="domain" description="AstE/AspA barrel-sandwich hybrid" evidence="16">
    <location>
        <begin position="308"/>
        <end position="389"/>
    </location>
</feature>
<dbReference type="InterPro" id="IPR050178">
    <property type="entry name" value="AspA/AstE_fam"/>
</dbReference>
<accession>A0AA47N9C8</accession>
<dbReference type="Pfam" id="PF04952">
    <property type="entry name" value="AstE_AspA_hybrid"/>
    <property type="match status" value="1"/>
</dbReference>
<keyword evidence="4" id="KW-1003">Cell membrane</keyword>
<evidence type="ECO:0000256" key="5">
    <source>
        <dbReference type="ARBA" id="ARBA00022490"/>
    </source>
</evidence>
<evidence type="ECO:0000256" key="2">
    <source>
        <dbReference type="ARBA" id="ARBA00004496"/>
    </source>
</evidence>
<dbReference type="GO" id="GO:0005829">
    <property type="term" value="C:cytosol"/>
    <property type="evidence" value="ECO:0007669"/>
    <property type="project" value="TreeGrafter"/>
</dbReference>
<keyword evidence="15" id="KW-0732">Signal</keyword>
<evidence type="ECO:0000313" key="18">
    <source>
        <dbReference type="EMBL" id="KAK0154089.1"/>
    </source>
</evidence>
<keyword evidence="5" id="KW-0963">Cytoplasm</keyword>
<dbReference type="Pfam" id="PF24827">
    <property type="entry name" value="AstE_AspA_cat"/>
    <property type="match status" value="1"/>
</dbReference>
<dbReference type="EC" id="3.5.1.114" evidence="10"/>
<evidence type="ECO:0000259" key="17">
    <source>
        <dbReference type="Pfam" id="PF24827"/>
    </source>
</evidence>
<dbReference type="InterPro" id="IPR016708">
    <property type="entry name" value="Aspartoacylase"/>
</dbReference>
<evidence type="ECO:0000256" key="14">
    <source>
        <dbReference type="SAM" id="MobiDB-lite"/>
    </source>
</evidence>
<dbReference type="NCBIfam" id="NF002601">
    <property type="entry name" value="PRK02259.1"/>
    <property type="match status" value="1"/>
</dbReference>
<dbReference type="GO" id="GO:0004046">
    <property type="term" value="F:aminoacylase activity"/>
    <property type="evidence" value="ECO:0007669"/>
    <property type="project" value="TreeGrafter"/>
</dbReference>
<feature type="compositionally biased region" description="Basic and acidic residues" evidence="14">
    <location>
        <begin position="76"/>
        <end position="86"/>
    </location>
</feature>
<evidence type="ECO:0000256" key="7">
    <source>
        <dbReference type="ARBA" id="ARBA00022801"/>
    </source>
</evidence>
<evidence type="ECO:0000256" key="8">
    <source>
        <dbReference type="ARBA" id="ARBA00022833"/>
    </source>
</evidence>
<comment type="subcellular location">
    <subcellularLocation>
        <location evidence="11">Apical cell membrane</location>
        <topology evidence="11">Peripheral membrane protein</topology>
    </subcellularLocation>
    <subcellularLocation>
        <location evidence="2">Cytoplasm</location>
    </subcellularLocation>
</comment>
<comment type="catalytic activity">
    <reaction evidence="12">
        <text>an N-acetyl-L-cysteine-S-conjugate + H2O = an S-substituted L-cysteine + acetate</text>
        <dbReference type="Rhea" id="RHEA:36855"/>
        <dbReference type="ChEBI" id="CHEBI:15377"/>
        <dbReference type="ChEBI" id="CHEBI:30089"/>
        <dbReference type="ChEBI" id="CHEBI:58717"/>
        <dbReference type="ChEBI" id="CHEBI:58718"/>
        <dbReference type="EC" id="3.5.1.114"/>
    </reaction>
</comment>
<dbReference type="EMBL" id="JAOPHQ010000585">
    <property type="protein sequence ID" value="KAK0154089.1"/>
    <property type="molecule type" value="Genomic_DNA"/>
</dbReference>
<evidence type="ECO:0000256" key="6">
    <source>
        <dbReference type="ARBA" id="ARBA00022723"/>
    </source>
</evidence>
<evidence type="ECO:0000256" key="3">
    <source>
        <dbReference type="ARBA" id="ARBA00006173"/>
    </source>
</evidence>
<dbReference type="FunFam" id="3.40.630.10:FF:000025">
    <property type="entry name" value="aspartoacylase"/>
    <property type="match status" value="1"/>
</dbReference>
<keyword evidence="19" id="KW-1185">Reference proteome</keyword>
<feature type="chain" id="PRO_5041377319" description="N-acyl-aromatic-L-amino acid amidohydrolase" evidence="15">
    <location>
        <begin position="37"/>
        <end position="403"/>
    </location>
</feature>
<comment type="catalytic activity">
    <reaction evidence="13">
        <text>an N-acyl-aromatic L-alpha-amino acid + H2O = an aromatic L-alpha-amino acid + a carboxylate</text>
        <dbReference type="Rhea" id="RHEA:54184"/>
        <dbReference type="ChEBI" id="CHEBI:15377"/>
        <dbReference type="ChEBI" id="CHEBI:29067"/>
        <dbReference type="ChEBI" id="CHEBI:84824"/>
        <dbReference type="ChEBI" id="CHEBI:138093"/>
        <dbReference type="EC" id="3.5.1.114"/>
    </reaction>
</comment>
<reference evidence="18" key="1">
    <citation type="journal article" date="2023" name="Front. Mar. Sci.">
        <title>A new Merluccius polli reference genome to investigate the effects of global change in West African waters.</title>
        <authorList>
            <person name="Mateo J.L."/>
            <person name="Blanco-Fernandez C."/>
            <person name="Garcia-Vazquez E."/>
            <person name="Machado-Schiaffino G."/>
        </authorList>
    </citation>
    <scope>NUCLEOTIDE SEQUENCE</scope>
    <source>
        <strain evidence="18">C29</strain>
        <tissue evidence="18">Fin</tissue>
    </source>
</reference>
<dbReference type="PANTHER" id="PTHR15162">
    <property type="entry name" value="ASPARTOACYLASE"/>
    <property type="match status" value="1"/>
</dbReference>
<evidence type="ECO:0000256" key="13">
    <source>
        <dbReference type="ARBA" id="ARBA00049326"/>
    </source>
</evidence>
<keyword evidence="7" id="KW-0378">Hydrolase</keyword>
<gene>
    <name evidence="18" type="primary">acy3.1</name>
    <name evidence="18" type="ORF">N1851_003833</name>
</gene>
<organism evidence="18 19">
    <name type="scientific">Merluccius polli</name>
    <name type="common">Benguela hake</name>
    <name type="synonym">Merluccius cadenati</name>
    <dbReference type="NCBI Taxonomy" id="89951"/>
    <lineage>
        <taxon>Eukaryota</taxon>
        <taxon>Metazoa</taxon>
        <taxon>Chordata</taxon>
        <taxon>Craniata</taxon>
        <taxon>Vertebrata</taxon>
        <taxon>Euteleostomi</taxon>
        <taxon>Actinopterygii</taxon>
        <taxon>Neopterygii</taxon>
        <taxon>Teleostei</taxon>
        <taxon>Neoteleostei</taxon>
        <taxon>Acanthomorphata</taxon>
        <taxon>Zeiogadaria</taxon>
        <taxon>Gadariae</taxon>
        <taxon>Gadiformes</taxon>
        <taxon>Gadoidei</taxon>
        <taxon>Merlucciidae</taxon>
        <taxon>Merluccius</taxon>
    </lineage>
</organism>
<evidence type="ECO:0000259" key="16">
    <source>
        <dbReference type="Pfam" id="PF04952"/>
    </source>
</evidence>
<dbReference type="GO" id="GO:0016788">
    <property type="term" value="F:hydrolase activity, acting on ester bonds"/>
    <property type="evidence" value="ECO:0007669"/>
    <property type="project" value="InterPro"/>
</dbReference>
<evidence type="ECO:0000256" key="12">
    <source>
        <dbReference type="ARBA" id="ARBA00048435"/>
    </source>
</evidence>
<evidence type="ECO:0000256" key="9">
    <source>
        <dbReference type="ARBA" id="ARBA00023136"/>
    </source>
</evidence>
<evidence type="ECO:0000256" key="1">
    <source>
        <dbReference type="ARBA" id="ARBA00001947"/>
    </source>
</evidence>
<evidence type="ECO:0000256" key="15">
    <source>
        <dbReference type="SAM" id="SignalP"/>
    </source>
</evidence>
<dbReference type="CDD" id="cd06909">
    <property type="entry name" value="M14_ASPA"/>
    <property type="match status" value="1"/>
</dbReference>
<feature type="domain" description="Succinylglutamate desuccinylase/Aspartoacylase catalytic" evidence="17">
    <location>
        <begin position="103"/>
        <end position="292"/>
    </location>
</feature>
<comment type="similarity">
    <text evidence="3">Belongs to the AspA/AstE family. Aspartoacylase subfamily.</text>
</comment>
<comment type="caution">
    <text evidence="18">The sequence shown here is derived from an EMBL/GenBank/DDBJ whole genome shotgun (WGS) entry which is preliminary data.</text>
</comment>
<keyword evidence="6" id="KW-0479">Metal-binding</keyword>
<dbReference type="Gene3D" id="2.20.25.160">
    <property type="match status" value="1"/>
</dbReference>
<dbReference type="Gene3D" id="3.40.630.10">
    <property type="entry name" value="Zn peptidases"/>
    <property type="match status" value="1"/>
</dbReference>
<dbReference type="HAMAP" id="MF_00704">
    <property type="entry name" value="Aspartoacylase"/>
    <property type="match status" value="1"/>
</dbReference>
<keyword evidence="8" id="KW-0862">Zinc</keyword>
<evidence type="ECO:0000256" key="10">
    <source>
        <dbReference type="ARBA" id="ARBA00034807"/>
    </source>
</evidence>
<name>A0AA47N9C8_MERPO</name>
<evidence type="ECO:0000256" key="11">
    <source>
        <dbReference type="ARBA" id="ARBA00037831"/>
    </source>
</evidence>
<feature type="compositionally biased region" description="Acidic residues" evidence="14">
    <location>
        <begin position="54"/>
        <end position="75"/>
    </location>
</feature>
<dbReference type="PANTHER" id="PTHR15162:SF5">
    <property type="entry name" value="N-ACYL-AROMATIC-L-AMINO ACID AMIDOHYDROLASE (CARBOXYLATE-FORMING)"/>
    <property type="match status" value="1"/>
</dbReference>